<feature type="binding site" evidence="16">
    <location>
        <position position="118"/>
    </location>
    <ligand>
        <name>substrate</name>
    </ligand>
</feature>
<dbReference type="PIRSF" id="PIRSF001024">
    <property type="entry name" value="Alph-amyl_fung"/>
    <property type="match status" value="1"/>
</dbReference>
<evidence type="ECO:0000256" key="10">
    <source>
        <dbReference type="ARBA" id="ARBA00023180"/>
    </source>
</evidence>
<evidence type="ECO:0000256" key="14">
    <source>
        <dbReference type="PIRSR" id="PIRSR001024-2"/>
    </source>
</evidence>
<evidence type="ECO:0000256" key="8">
    <source>
        <dbReference type="ARBA" id="ARBA00022837"/>
    </source>
</evidence>
<dbReference type="PANTHER" id="PTHR10357">
    <property type="entry name" value="ALPHA-AMYLASE FAMILY MEMBER"/>
    <property type="match status" value="1"/>
</dbReference>
<dbReference type="InterPro" id="IPR015340">
    <property type="entry name" value="A_amylase_C_dom"/>
</dbReference>
<comment type="similarity">
    <text evidence="3">Belongs to the glycosyl hydrolase 13 family.</text>
</comment>
<keyword evidence="12" id="KW-0326">Glycosidase</keyword>
<dbReference type="Gene3D" id="2.60.40.1180">
    <property type="entry name" value="Golgi alpha-mannosidase II"/>
    <property type="match status" value="1"/>
</dbReference>
<comment type="cofactor">
    <cofactor evidence="2">
        <name>Ca(2+)</name>
        <dbReference type="ChEBI" id="CHEBI:29108"/>
    </cofactor>
</comment>
<feature type="active site" description="Proton donor" evidence="13">
    <location>
        <position position="265"/>
    </location>
</feature>
<dbReference type="CDD" id="cd11319">
    <property type="entry name" value="AmyAc_euk_AmyA"/>
    <property type="match status" value="1"/>
</dbReference>
<dbReference type="PANTHER" id="PTHR10357:SF215">
    <property type="entry name" value="ALPHA-AMYLASE 1"/>
    <property type="match status" value="1"/>
</dbReference>
<dbReference type="InterPro" id="IPR017853">
    <property type="entry name" value="GH"/>
</dbReference>
<name>A0A9P7ZAL9_9HELO</name>
<dbReference type="SMART" id="SM00642">
    <property type="entry name" value="Aamy"/>
    <property type="match status" value="1"/>
</dbReference>
<dbReference type="FunFam" id="3.20.20.80:FF:000120">
    <property type="entry name" value="Alpha-amylase A"/>
    <property type="match status" value="1"/>
</dbReference>
<dbReference type="Pfam" id="PF00128">
    <property type="entry name" value="Alpha-amylase"/>
    <property type="match status" value="1"/>
</dbReference>
<evidence type="ECO:0000313" key="18">
    <source>
        <dbReference type="EMBL" id="KAG9248332.1"/>
    </source>
</evidence>
<dbReference type="GO" id="GO:0004556">
    <property type="term" value="F:alpha-amylase activity"/>
    <property type="evidence" value="ECO:0007669"/>
    <property type="project" value="UniProtKB-EC"/>
</dbReference>
<evidence type="ECO:0000256" key="6">
    <source>
        <dbReference type="ARBA" id="ARBA00022729"/>
    </source>
</evidence>
<evidence type="ECO:0000256" key="4">
    <source>
        <dbReference type="ARBA" id="ARBA00012595"/>
    </source>
</evidence>
<dbReference type="SUPFAM" id="SSF51445">
    <property type="entry name" value="(Trans)glycosidases"/>
    <property type="match status" value="1"/>
</dbReference>
<organism evidence="18 19">
    <name type="scientific">Calycina marina</name>
    <dbReference type="NCBI Taxonomy" id="1763456"/>
    <lineage>
        <taxon>Eukaryota</taxon>
        <taxon>Fungi</taxon>
        <taxon>Dikarya</taxon>
        <taxon>Ascomycota</taxon>
        <taxon>Pezizomycotina</taxon>
        <taxon>Leotiomycetes</taxon>
        <taxon>Helotiales</taxon>
        <taxon>Pezizellaceae</taxon>
        <taxon>Calycina</taxon>
    </lineage>
</organism>
<dbReference type="Proteomes" id="UP000887226">
    <property type="component" value="Unassembled WGS sequence"/>
</dbReference>
<dbReference type="InterPro" id="IPR013777">
    <property type="entry name" value="A-amylase-like"/>
</dbReference>
<keyword evidence="9 15" id="KW-1015">Disulfide bond</keyword>
<evidence type="ECO:0000259" key="17">
    <source>
        <dbReference type="SMART" id="SM00642"/>
    </source>
</evidence>
<dbReference type="AlphaFoldDB" id="A0A9P7ZAL9"/>
<evidence type="ECO:0000256" key="5">
    <source>
        <dbReference type="ARBA" id="ARBA00022723"/>
    </source>
</evidence>
<evidence type="ECO:0000256" key="9">
    <source>
        <dbReference type="ARBA" id="ARBA00023157"/>
    </source>
</evidence>
<evidence type="ECO:0000256" key="12">
    <source>
        <dbReference type="ARBA" id="ARBA00023295"/>
    </source>
</evidence>
<feature type="binding site" evidence="16">
    <location>
        <position position="239"/>
    </location>
    <ligand>
        <name>substrate</name>
    </ligand>
</feature>
<reference evidence="18" key="1">
    <citation type="journal article" date="2021" name="IMA Fungus">
        <title>Genomic characterization of three marine fungi, including Emericellopsis atlantica sp. nov. with signatures of a generalist lifestyle and marine biomass degradation.</title>
        <authorList>
            <person name="Hagestad O.C."/>
            <person name="Hou L."/>
            <person name="Andersen J.H."/>
            <person name="Hansen E.H."/>
            <person name="Altermark B."/>
            <person name="Li C."/>
            <person name="Kuhnert E."/>
            <person name="Cox R.J."/>
            <person name="Crous P.W."/>
            <person name="Spatafora J.W."/>
            <person name="Lail K."/>
            <person name="Amirebrahimi M."/>
            <person name="Lipzen A."/>
            <person name="Pangilinan J."/>
            <person name="Andreopoulos W."/>
            <person name="Hayes R.D."/>
            <person name="Ng V."/>
            <person name="Grigoriev I.V."/>
            <person name="Jackson S.A."/>
            <person name="Sutton T.D.S."/>
            <person name="Dobson A.D.W."/>
            <person name="Rama T."/>
        </authorList>
    </citation>
    <scope>NUCLEOTIDE SEQUENCE</scope>
    <source>
        <strain evidence="18">TRa3180A</strain>
    </source>
</reference>
<feature type="active site" description="Nucleophile" evidence="13">
    <location>
        <position position="241"/>
    </location>
</feature>
<keyword evidence="6" id="KW-0732">Signal</keyword>
<keyword evidence="7 18" id="KW-0378">Hydrolase</keyword>
<feature type="disulfide bond" evidence="15">
    <location>
        <begin position="275"/>
        <end position="319"/>
    </location>
</feature>
<evidence type="ECO:0000256" key="16">
    <source>
        <dbReference type="PIRSR" id="PIRSR001024-5"/>
    </source>
</evidence>
<comment type="catalytic activity">
    <reaction evidence="1">
        <text>Endohydrolysis of (1-&gt;4)-alpha-D-glucosidic linkages in polysaccharides containing three or more (1-&gt;4)-alpha-linked D-glucose units.</text>
        <dbReference type="EC" id="3.2.1.1"/>
    </reaction>
</comment>
<dbReference type="InterPro" id="IPR006047">
    <property type="entry name" value="GH13_cat_dom"/>
</dbReference>
<dbReference type="GO" id="GO:0005509">
    <property type="term" value="F:calcium ion binding"/>
    <property type="evidence" value="ECO:0007669"/>
    <property type="project" value="InterPro"/>
</dbReference>
<feature type="disulfide bond" evidence="15">
    <location>
        <begin position="65"/>
        <end position="73"/>
    </location>
</feature>
<feature type="binding site" evidence="16">
    <location>
        <position position="380"/>
    </location>
    <ligand>
        <name>substrate</name>
    </ligand>
</feature>
<keyword evidence="19" id="KW-1185">Reference proteome</keyword>
<sequence length="556" mass="60877">MISAWSLSRTLSASWARSSQFLALFLSLTTIVNGTATVNDWRAASIYQLITDRFGRADNSTTAPCNVTEQVYCGGTWQGVINHLDYIQGMGFTAIWISPITSNINGSSTVGESYHGFWPNDINTLNSNFGTADDLKALSTELHSRGMLLMVDVVANNMASAAPGATTDYTQFTPFDKEDYFHSFCWIDDYTLASDYQNCWLGSDDLALPDLDSENEFVISTFQEWAVDVIANYSIDGFRIDAAKHVPKAFWAAFQDKADVYTVGEWLTADASQACDYEVDALVGVLNYPMWYSINATFTNSDNNLTIATSEFESLNTVCQDTTLLGTFTENQDQPRLGYYTQDNALLLNALAWALLADGIPILYYGAEAKFDGLEDPLNRESLWLTGYQTDTVLYTGLAAMNAARNAVAANVDYSYWSAYWTWKSKIIYSPGNIVAVRKGYDQSIVAIVTNVGSDGATLGPYTIEDTNFASGDVVVDTISCTTQTAGDYGYIKVTVTEGMPQTWIKTALLTNSTICPDVDRQSTTTTTESSASSVVASSLYVLLISGLAYSLSILL</sequence>
<dbReference type="InterPro" id="IPR013780">
    <property type="entry name" value="Glyco_hydro_b"/>
</dbReference>
<evidence type="ECO:0000256" key="3">
    <source>
        <dbReference type="ARBA" id="ARBA00008061"/>
    </source>
</evidence>
<keyword evidence="5" id="KW-0479">Metal-binding</keyword>
<comment type="caution">
    <text evidence="18">The sequence shown here is derived from an EMBL/GenBank/DDBJ whole genome shotgun (WGS) entry which is preliminary data.</text>
</comment>
<dbReference type="Pfam" id="PF09260">
    <property type="entry name" value="A_amylase_dom_C"/>
    <property type="match status" value="1"/>
</dbReference>
<protein>
    <recommendedName>
        <fullName evidence="4">alpha-amylase</fullName>
        <ecNumber evidence="4">3.2.1.1</ecNumber>
    </recommendedName>
</protein>
<feature type="disulfide bond" evidence="15">
    <location>
        <begin position="185"/>
        <end position="199"/>
    </location>
</feature>
<feature type="domain" description="Glycosyl hydrolase family 13 catalytic" evidence="17">
    <location>
        <begin position="48"/>
        <end position="405"/>
    </location>
</feature>
<evidence type="ECO:0000256" key="1">
    <source>
        <dbReference type="ARBA" id="ARBA00000548"/>
    </source>
</evidence>
<dbReference type="EC" id="3.2.1.1" evidence="4"/>
<keyword evidence="8" id="KW-0106">Calcium</keyword>
<evidence type="ECO:0000256" key="7">
    <source>
        <dbReference type="ARBA" id="ARBA00022801"/>
    </source>
</evidence>
<gene>
    <name evidence="18" type="ORF">BJ878DRAFT_488754</name>
</gene>
<dbReference type="GO" id="GO:0016052">
    <property type="term" value="P:carbohydrate catabolic process"/>
    <property type="evidence" value="ECO:0007669"/>
    <property type="project" value="InterPro"/>
</dbReference>
<dbReference type="OrthoDB" id="204980at2759"/>
<evidence type="ECO:0000256" key="11">
    <source>
        <dbReference type="ARBA" id="ARBA00023277"/>
    </source>
</evidence>
<keyword evidence="10" id="KW-0325">Glycoprotein</keyword>
<dbReference type="EMBL" id="MU253751">
    <property type="protein sequence ID" value="KAG9248332.1"/>
    <property type="molecule type" value="Genomic_DNA"/>
</dbReference>
<dbReference type="Gene3D" id="3.20.20.80">
    <property type="entry name" value="Glycosidases"/>
    <property type="match status" value="1"/>
</dbReference>
<accession>A0A9P7ZAL9</accession>
<keyword evidence="11" id="KW-0119">Carbohydrate metabolism</keyword>
<dbReference type="SUPFAM" id="SSF51011">
    <property type="entry name" value="Glycosyl hydrolase domain"/>
    <property type="match status" value="1"/>
</dbReference>
<evidence type="ECO:0000256" key="2">
    <source>
        <dbReference type="ARBA" id="ARBA00001913"/>
    </source>
</evidence>
<evidence type="ECO:0000313" key="19">
    <source>
        <dbReference type="Proteomes" id="UP000887226"/>
    </source>
</evidence>
<feature type="disulfide bond" evidence="15">
    <location>
        <begin position="481"/>
        <end position="516"/>
    </location>
</feature>
<proteinExistence type="inferred from homology"/>
<evidence type="ECO:0000256" key="13">
    <source>
        <dbReference type="PIRSR" id="PIRSR001024-1"/>
    </source>
</evidence>
<feature type="binding site" evidence="16">
    <location>
        <position position="70"/>
    </location>
    <ligand>
        <name>substrate</name>
    </ligand>
</feature>
<feature type="site" description="Transition state stabilizer" evidence="14">
    <location>
        <position position="333"/>
    </location>
</feature>
<evidence type="ECO:0000256" key="15">
    <source>
        <dbReference type="PIRSR" id="PIRSR001024-4"/>
    </source>
</evidence>
<feature type="binding site" evidence="16">
    <location>
        <position position="333"/>
    </location>
    <ligand>
        <name>substrate</name>
    </ligand>
</feature>